<accession>A0A1Y4QHE1</accession>
<dbReference type="GO" id="GO:0016616">
    <property type="term" value="F:oxidoreductase activity, acting on the CH-OH group of donors, NAD or NADP as acceptor"/>
    <property type="evidence" value="ECO:0007669"/>
    <property type="project" value="TreeGrafter"/>
</dbReference>
<protein>
    <submittedName>
        <fullName evidence="2">Short-chain dehydrogenase</fullName>
    </submittedName>
</protein>
<gene>
    <name evidence="2" type="ORF">B5E91_08350</name>
</gene>
<comment type="similarity">
    <text evidence="1">Belongs to the short-chain dehydrogenases/reductases (SDR) family.</text>
</comment>
<dbReference type="PANTHER" id="PTHR42760:SF123">
    <property type="entry name" value="OXIDOREDUCTASE"/>
    <property type="match status" value="1"/>
</dbReference>
<reference evidence="3" key="1">
    <citation type="submission" date="2017-04" db="EMBL/GenBank/DDBJ databases">
        <title>Function of individual gut microbiota members based on whole genome sequencing of pure cultures obtained from chicken caecum.</title>
        <authorList>
            <person name="Medvecky M."/>
            <person name="Cejkova D."/>
            <person name="Polansky O."/>
            <person name="Karasova D."/>
            <person name="Kubasova T."/>
            <person name="Cizek A."/>
            <person name="Rychlik I."/>
        </authorList>
    </citation>
    <scope>NUCLEOTIDE SEQUENCE [LARGE SCALE GENOMIC DNA]</scope>
    <source>
        <strain evidence="3">An149</strain>
    </source>
</reference>
<dbReference type="AlphaFoldDB" id="A0A1Y4QHE1"/>
<organism evidence="2 3">
    <name type="scientific">Thomasclavelia spiroformis</name>
    <dbReference type="NCBI Taxonomy" id="29348"/>
    <lineage>
        <taxon>Bacteria</taxon>
        <taxon>Bacillati</taxon>
        <taxon>Bacillota</taxon>
        <taxon>Erysipelotrichia</taxon>
        <taxon>Erysipelotrichales</taxon>
        <taxon>Coprobacillaceae</taxon>
        <taxon>Thomasclavelia</taxon>
    </lineage>
</organism>
<dbReference type="RefSeq" id="WP_087256792.1">
    <property type="nucleotide sequence ID" value="NZ_JAFILD010000053.1"/>
</dbReference>
<evidence type="ECO:0000313" key="2">
    <source>
        <dbReference type="EMBL" id="OUQ04715.1"/>
    </source>
</evidence>
<dbReference type="Pfam" id="PF00106">
    <property type="entry name" value="adh_short"/>
    <property type="match status" value="1"/>
</dbReference>
<dbReference type="PRINTS" id="PR00081">
    <property type="entry name" value="GDHRDH"/>
</dbReference>
<dbReference type="NCBIfam" id="NF005395">
    <property type="entry name" value="PRK06940.1"/>
    <property type="match status" value="1"/>
</dbReference>
<name>A0A1Y4QHE1_9FIRM</name>
<dbReference type="CDD" id="cd05233">
    <property type="entry name" value="SDR_c"/>
    <property type="match status" value="1"/>
</dbReference>
<sequence>MEKDVVVLIGAGSIGIACARRIATGKHLIIGDINSKTAKKVEEDLYNAGFETSSVQVDLASRESILNVVKEALKYGNIKNVINAAGVSPSQASIKKILEVDLYGTAVLLEEFGKVISEDGSCIVISSQSGHRLKALSQEENELLALTPTDELLNLEMLKENKIKDTLHAYQLAKRCNVLRVASEAIKWEKRNARVNSISSGIIITPLANDELNGPRGENYKKMLALAPAKRAGTPDEVGDLCEFLMSSRGKFITGAVFLIDGGASASYWYGDLQYMKNTMGS</sequence>
<comment type="caution">
    <text evidence="2">The sequence shown here is derived from an EMBL/GenBank/DDBJ whole genome shotgun (WGS) entry which is preliminary data.</text>
</comment>
<dbReference type="GO" id="GO:0030497">
    <property type="term" value="P:fatty acid elongation"/>
    <property type="evidence" value="ECO:0007669"/>
    <property type="project" value="TreeGrafter"/>
</dbReference>
<dbReference type="InterPro" id="IPR002347">
    <property type="entry name" value="SDR_fam"/>
</dbReference>
<proteinExistence type="inferred from homology"/>
<dbReference type="PROSITE" id="PS51257">
    <property type="entry name" value="PROKAR_LIPOPROTEIN"/>
    <property type="match status" value="1"/>
</dbReference>
<dbReference type="InterPro" id="IPR036291">
    <property type="entry name" value="NAD(P)-bd_dom_sf"/>
</dbReference>
<dbReference type="Pfam" id="PF13561">
    <property type="entry name" value="adh_short_C2"/>
    <property type="match status" value="1"/>
</dbReference>
<dbReference type="PANTHER" id="PTHR42760">
    <property type="entry name" value="SHORT-CHAIN DEHYDROGENASES/REDUCTASES FAMILY MEMBER"/>
    <property type="match status" value="1"/>
</dbReference>
<dbReference type="SUPFAM" id="SSF51735">
    <property type="entry name" value="NAD(P)-binding Rossmann-fold domains"/>
    <property type="match status" value="1"/>
</dbReference>
<evidence type="ECO:0000313" key="3">
    <source>
        <dbReference type="Proteomes" id="UP000196258"/>
    </source>
</evidence>
<dbReference type="EMBL" id="NFLB01000009">
    <property type="protein sequence ID" value="OUQ04715.1"/>
    <property type="molecule type" value="Genomic_DNA"/>
</dbReference>
<dbReference type="Proteomes" id="UP000196258">
    <property type="component" value="Unassembled WGS sequence"/>
</dbReference>
<evidence type="ECO:0000256" key="1">
    <source>
        <dbReference type="ARBA" id="ARBA00006484"/>
    </source>
</evidence>
<dbReference type="Gene3D" id="3.40.50.720">
    <property type="entry name" value="NAD(P)-binding Rossmann-like Domain"/>
    <property type="match status" value="1"/>
</dbReference>